<dbReference type="InterPro" id="IPR006311">
    <property type="entry name" value="TAT_signal"/>
</dbReference>
<dbReference type="InterPro" id="IPR011447">
    <property type="entry name" value="DUF1552"/>
</dbReference>
<feature type="chain" id="PRO_5021718257" description="DUF1552 domain-containing protein" evidence="1">
    <location>
        <begin position="35"/>
        <end position="530"/>
    </location>
</feature>
<accession>A0A517NS45</accession>
<keyword evidence="3" id="KW-1185">Reference proteome</keyword>
<feature type="signal peptide" evidence="1">
    <location>
        <begin position="1"/>
        <end position="34"/>
    </location>
</feature>
<organism evidence="2 3">
    <name type="scientific">Stieleria marina</name>
    <dbReference type="NCBI Taxonomy" id="1930275"/>
    <lineage>
        <taxon>Bacteria</taxon>
        <taxon>Pseudomonadati</taxon>
        <taxon>Planctomycetota</taxon>
        <taxon>Planctomycetia</taxon>
        <taxon>Pirellulales</taxon>
        <taxon>Pirellulaceae</taxon>
        <taxon>Stieleria</taxon>
    </lineage>
</organism>
<gene>
    <name evidence="2" type="ORF">K239x_19100</name>
</gene>
<keyword evidence="1" id="KW-0732">Signal</keyword>
<dbReference type="EMBL" id="CP036526">
    <property type="protein sequence ID" value="QDT09957.1"/>
    <property type="molecule type" value="Genomic_DNA"/>
</dbReference>
<evidence type="ECO:0000313" key="2">
    <source>
        <dbReference type="EMBL" id="QDT09957.1"/>
    </source>
</evidence>
<dbReference type="PROSITE" id="PS51318">
    <property type="entry name" value="TAT"/>
    <property type="match status" value="1"/>
</dbReference>
<name>A0A517NS45_9BACT</name>
<evidence type="ECO:0000313" key="3">
    <source>
        <dbReference type="Proteomes" id="UP000319817"/>
    </source>
</evidence>
<evidence type="ECO:0000256" key="1">
    <source>
        <dbReference type="SAM" id="SignalP"/>
    </source>
</evidence>
<evidence type="ECO:0008006" key="4">
    <source>
        <dbReference type="Google" id="ProtNLM"/>
    </source>
</evidence>
<dbReference type="Pfam" id="PF07586">
    <property type="entry name" value="HXXSHH"/>
    <property type="match status" value="1"/>
</dbReference>
<dbReference type="Proteomes" id="UP000319817">
    <property type="component" value="Chromosome"/>
</dbReference>
<protein>
    <recommendedName>
        <fullName evidence="4">DUF1552 domain-containing protein</fullName>
    </recommendedName>
</protein>
<dbReference type="OrthoDB" id="9146593at2"/>
<sequence precursor="true">MTKRTKLDRRTLLRGAGVLLPLPFLNLMKGSALAAPDSKPPKRFMTLFKPNGVHPPSWNINAGTEYDFRLSPLMKPFEKHKDDLLVLDNMGDFGFSSHANSTRRFLSGHHAVKNSASVDQLIAKKISGDTPHRSIELTTEGLFPNQFGCSYISYDENGGAIPRESDPQLVFDRLFRNPLANPKQRKEMASVLDRVQEDARSLGRKAGAEDRRTLDEYMQVVRDSERRLGTMQQVEPNAKFDVDSFKRPGTGANLDEQVDMMLDLIALALWTDSTRCITYMLGNSNSRMVFDFLGIKEQHHYLSHFFRNFSRENLDSLLKISLWHMEKFDSLLTKLKSHAEGDGTLLDNTLVLYGSGMGHSDNHTATRIPIVMAGGKELIKTGRYVRYAENQQLGRLHLSLMHSFGVDIDAFGGSLQPLPGIKGSDFQPYQERPFKSWVRMDDTSVTVQGRLRMSDDLNEAKIFYVDVDGQPAVKVEVVFRDFHDFNLAYHCGTGVTLQGQGSRQGEQVIVTRLKSIQSIFGKSKPGTQNG</sequence>
<dbReference type="AlphaFoldDB" id="A0A517NS45"/>
<reference evidence="2 3" key="1">
    <citation type="submission" date="2019-02" db="EMBL/GenBank/DDBJ databases">
        <title>Deep-cultivation of Planctomycetes and their phenomic and genomic characterization uncovers novel biology.</title>
        <authorList>
            <person name="Wiegand S."/>
            <person name="Jogler M."/>
            <person name="Boedeker C."/>
            <person name="Pinto D."/>
            <person name="Vollmers J."/>
            <person name="Rivas-Marin E."/>
            <person name="Kohn T."/>
            <person name="Peeters S.H."/>
            <person name="Heuer A."/>
            <person name="Rast P."/>
            <person name="Oberbeckmann S."/>
            <person name="Bunk B."/>
            <person name="Jeske O."/>
            <person name="Meyerdierks A."/>
            <person name="Storesund J.E."/>
            <person name="Kallscheuer N."/>
            <person name="Luecker S."/>
            <person name="Lage O.M."/>
            <person name="Pohl T."/>
            <person name="Merkel B.J."/>
            <person name="Hornburger P."/>
            <person name="Mueller R.-W."/>
            <person name="Bruemmer F."/>
            <person name="Labrenz M."/>
            <person name="Spormann A.M."/>
            <person name="Op den Camp H."/>
            <person name="Overmann J."/>
            <person name="Amann R."/>
            <person name="Jetten M.S.M."/>
            <person name="Mascher T."/>
            <person name="Medema M.H."/>
            <person name="Devos D.P."/>
            <person name="Kaster A.-K."/>
            <person name="Ovreas L."/>
            <person name="Rohde M."/>
            <person name="Galperin M.Y."/>
            <person name="Jogler C."/>
        </authorList>
    </citation>
    <scope>NUCLEOTIDE SEQUENCE [LARGE SCALE GENOMIC DNA]</scope>
    <source>
        <strain evidence="2 3">K23_9</strain>
    </source>
</reference>
<dbReference type="RefSeq" id="WP_145417511.1">
    <property type="nucleotide sequence ID" value="NZ_CP036526.1"/>
</dbReference>
<proteinExistence type="predicted"/>